<dbReference type="AlphaFoldDB" id="A0A1G6MU18"/>
<evidence type="ECO:0000313" key="3">
    <source>
        <dbReference type="Proteomes" id="UP000198757"/>
    </source>
</evidence>
<gene>
    <name evidence="2" type="ORF">SAMN04487894_10338</name>
</gene>
<feature type="compositionally biased region" description="Pro residues" evidence="1">
    <location>
        <begin position="50"/>
        <end position="60"/>
    </location>
</feature>
<name>A0A1G6MU18_NIADE</name>
<reference evidence="3" key="1">
    <citation type="submission" date="2016-10" db="EMBL/GenBank/DDBJ databases">
        <authorList>
            <person name="Varghese N."/>
            <person name="Submissions S."/>
        </authorList>
    </citation>
    <scope>NUCLEOTIDE SEQUENCE [LARGE SCALE GENOMIC DNA]</scope>
    <source>
        <strain evidence="3">DSM 25811 / CCM 8410 / LMG 26954 / E90</strain>
    </source>
</reference>
<sequence>MIEIIIAFFLALWPSHPHTTTTDGNGTVIIGVQADGPDTPPDSTSGDTEPIPPKPLSTRP</sequence>
<organism evidence="2 3">
    <name type="scientific">Niabella drilacis (strain DSM 25811 / CCM 8410 / CCUG 62505 / LMG 26954 / E90)</name>
    <dbReference type="NCBI Taxonomy" id="1285928"/>
    <lineage>
        <taxon>Bacteria</taxon>
        <taxon>Pseudomonadati</taxon>
        <taxon>Bacteroidota</taxon>
        <taxon>Chitinophagia</taxon>
        <taxon>Chitinophagales</taxon>
        <taxon>Chitinophagaceae</taxon>
        <taxon>Niabella</taxon>
    </lineage>
</organism>
<evidence type="ECO:0000256" key="1">
    <source>
        <dbReference type="SAM" id="MobiDB-lite"/>
    </source>
</evidence>
<proteinExistence type="predicted"/>
<feature type="region of interest" description="Disordered" evidence="1">
    <location>
        <begin position="16"/>
        <end position="60"/>
    </location>
</feature>
<protein>
    <submittedName>
        <fullName evidence="2">Uncharacterized protein</fullName>
    </submittedName>
</protein>
<keyword evidence="3" id="KW-1185">Reference proteome</keyword>
<evidence type="ECO:0000313" key="2">
    <source>
        <dbReference type="EMBL" id="SDC59002.1"/>
    </source>
</evidence>
<accession>A0A1G6MU18</accession>
<dbReference type="EMBL" id="FMZO01000003">
    <property type="protein sequence ID" value="SDC59002.1"/>
    <property type="molecule type" value="Genomic_DNA"/>
</dbReference>
<dbReference type="STRING" id="1285928.SAMN04487894_10338"/>
<dbReference type="Proteomes" id="UP000198757">
    <property type="component" value="Unassembled WGS sequence"/>
</dbReference>